<accession>A0A1J5PVQ6</accession>
<name>A0A1J5PVQ6_9ZZZZ</name>
<sequence>MVRYEISGLQFIDHWFYKGGRWLFDLPLSNPETVRLYELSNVAYFAQLGCIGG</sequence>
<comment type="caution">
    <text evidence="1">The sequence shown here is derived from an EMBL/GenBank/DDBJ whole genome shotgun (WGS) entry which is preliminary data.</text>
</comment>
<proteinExistence type="predicted"/>
<organism evidence="1">
    <name type="scientific">mine drainage metagenome</name>
    <dbReference type="NCBI Taxonomy" id="410659"/>
    <lineage>
        <taxon>unclassified sequences</taxon>
        <taxon>metagenomes</taxon>
        <taxon>ecological metagenomes</taxon>
    </lineage>
</organism>
<gene>
    <name evidence="1" type="ORF">GALL_507420</name>
</gene>
<dbReference type="EMBL" id="MLJW01005774">
    <property type="protein sequence ID" value="OIQ67677.1"/>
    <property type="molecule type" value="Genomic_DNA"/>
</dbReference>
<dbReference type="AlphaFoldDB" id="A0A1J5PVQ6"/>
<protein>
    <submittedName>
        <fullName evidence="1">Uncharacterized protein</fullName>
    </submittedName>
</protein>
<evidence type="ECO:0000313" key="1">
    <source>
        <dbReference type="EMBL" id="OIQ67677.1"/>
    </source>
</evidence>
<reference evidence="1" key="1">
    <citation type="submission" date="2016-10" db="EMBL/GenBank/DDBJ databases">
        <title>Sequence of Gallionella enrichment culture.</title>
        <authorList>
            <person name="Poehlein A."/>
            <person name="Muehling M."/>
            <person name="Daniel R."/>
        </authorList>
    </citation>
    <scope>NUCLEOTIDE SEQUENCE</scope>
</reference>